<dbReference type="RefSeq" id="WP_091648369.1">
    <property type="nucleotide sequence ID" value="NZ_FNHQ01000006.1"/>
</dbReference>
<protein>
    <submittedName>
        <fullName evidence="8">2-aminoadipate transaminase</fullName>
    </submittedName>
</protein>
<evidence type="ECO:0000256" key="1">
    <source>
        <dbReference type="ARBA" id="ARBA00001933"/>
    </source>
</evidence>
<evidence type="ECO:0000256" key="4">
    <source>
        <dbReference type="ARBA" id="ARBA00022576"/>
    </source>
</evidence>
<evidence type="ECO:0000259" key="7">
    <source>
        <dbReference type="Pfam" id="PF00155"/>
    </source>
</evidence>
<feature type="domain" description="Aminotransferase class I/classII large" evidence="7">
    <location>
        <begin position="41"/>
        <end position="384"/>
    </location>
</feature>
<dbReference type="InterPro" id="IPR015422">
    <property type="entry name" value="PyrdxlP-dep_Trfase_small"/>
</dbReference>
<evidence type="ECO:0000256" key="2">
    <source>
        <dbReference type="ARBA" id="ARBA00007441"/>
    </source>
</evidence>
<comment type="cofactor">
    <cofactor evidence="1">
        <name>pyridoxal 5'-phosphate</name>
        <dbReference type="ChEBI" id="CHEBI:597326"/>
    </cofactor>
</comment>
<evidence type="ECO:0000313" key="9">
    <source>
        <dbReference type="Proteomes" id="UP000199309"/>
    </source>
</evidence>
<dbReference type="AlphaFoldDB" id="A0A1G9SXJ9"/>
<keyword evidence="6" id="KW-0663">Pyridoxal phosphate</keyword>
<comment type="subunit">
    <text evidence="3">Homodimer.</text>
</comment>
<reference evidence="8 9" key="1">
    <citation type="submission" date="2016-10" db="EMBL/GenBank/DDBJ databases">
        <authorList>
            <person name="de Groot N.N."/>
        </authorList>
    </citation>
    <scope>NUCLEOTIDE SEQUENCE [LARGE SCALE GENOMIC DNA]</scope>
    <source>
        <strain evidence="8 9">DSM 16981</strain>
    </source>
</reference>
<dbReference type="InterPro" id="IPR015424">
    <property type="entry name" value="PyrdxlP-dep_Trfase"/>
</dbReference>
<evidence type="ECO:0000256" key="3">
    <source>
        <dbReference type="ARBA" id="ARBA00011738"/>
    </source>
</evidence>
<proteinExistence type="inferred from homology"/>
<gene>
    <name evidence="8" type="ORF">SAMN05660299_00808</name>
</gene>
<name>A0A1G9SXJ9_9FIRM</name>
<keyword evidence="5" id="KW-0808">Transferase</keyword>
<dbReference type="STRING" id="349095.SAMN05660299_00808"/>
<dbReference type="Pfam" id="PF00155">
    <property type="entry name" value="Aminotran_1_2"/>
    <property type="match status" value="1"/>
</dbReference>
<dbReference type="PANTHER" id="PTHR42790:SF19">
    <property type="entry name" value="KYNURENINE_ALPHA-AMINOADIPATE AMINOTRANSFERASE, MITOCHONDRIAL"/>
    <property type="match status" value="1"/>
</dbReference>
<dbReference type="Gene3D" id="3.40.640.10">
    <property type="entry name" value="Type I PLP-dependent aspartate aminotransferase-like (Major domain)"/>
    <property type="match status" value="1"/>
</dbReference>
<sequence length="390" mass="43296">MSAYATCVERFIQSDIRNPLYDKPDMISFSAGRPDAAVFPLSDISTAFHVLFSKGELVQALQYGTTEGLGPLREKLAAVVMKEAGVVTDTGNIMITTGSQQGINFSAQLFVNPGDTVICETPTYLGALNTFSVAGAQCIGIPVESDGMNIEALQQTLEKHRDAKFIYTIPDFQNPTGSYMSLKKRKQIAELAAVYGIPVIEDAPYSEIRFTEEKLPPIKSFDTSGMVIYLSTFSKTLCPGLRIGWICADTSILQKYVLLKGTSDSQSSTIDQFLAYYYLTNSDWKARVASVRQVYLKRRNTMIEAIKKYLPDTISYVVPEGGFFVWLKLPILMDDKELLNKTTAFWNVSFVPGSGFFPEKNKNNYIRLSYSNTPVDAIPEGIKRLGQALQ</sequence>
<evidence type="ECO:0000256" key="6">
    <source>
        <dbReference type="ARBA" id="ARBA00022898"/>
    </source>
</evidence>
<dbReference type="OrthoDB" id="9802328at2"/>
<dbReference type="Proteomes" id="UP000199309">
    <property type="component" value="Unassembled WGS sequence"/>
</dbReference>
<dbReference type="InterPro" id="IPR050859">
    <property type="entry name" value="Class-I_PLP-dep_aminotransf"/>
</dbReference>
<dbReference type="SUPFAM" id="SSF53383">
    <property type="entry name" value="PLP-dependent transferases"/>
    <property type="match status" value="1"/>
</dbReference>
<dbReference type="InterPro" id="IPR015421">
    <property type="entry name" value="PyrdxlP-dep_Trfase_major"/>
</dbReference>
<evidence type="ECO:0000256" key="5">
    <source>
        <dbReference type="ARBA" id="ARBA00022679"/>
    </source>
</evidence>
<dbReference type="GO" id="GO:0008483">
    <property type="term" value="F:transaminase activity"/>
    <property type="evidence" value="ECO:0007669"/>
    <property type="project" value="UniProtKB-KW"/>
</dbReference>
<dbReference type="GO" id="GO:1901605">
    <property type="term" value="P:alpha-amino acid metabolic process"/>
    <property type="evidence" value="ECO:0007669"/>
    <property type="project" value="TreeGrafter"/>
</dbReference>
<dbReference type="GO" id="GO:0030170">
    <property type="term" value="F:pyridoxal phosphate binding"/>
    <property type="evidence" value="ECO:0007669"/>
    <property type="project" value="InterPro"/>
</dbReference>
<keyword evidence="9" id="KW-1185">Reference proteome</keyword>
<comment type="similarity">
    <text evidence="2">Belongs to the class-I pyridoxal-phosphate-dependent aminotransferase family.</text>
</comment>
<dbReference type="EMBL" id="FNHQ01000006">
    <property type="protein sequence ID" value="SDM40134.1"/>
    <property type="molecule type" value="Genomic_DNA"/>
</dbReference>
<keyword evidence="4" id="KW-0032">Aminotransferase</keyword>
<evidence type="ECO:0000313" key="8">
    <source>
        <dbReference type="EMBL" id="SDM40134.1"/>
    </source>
</evidence>
<accession>A0A1G9SXJ9</accession>
<dbReference type="PANTHER" id="PTHR42790">
    <property type="entry name" value="AMINOTRANSFERASE"/>
    <property type="match status" value="1"/>
</dbReference>
<dbReference type="InterPro" id="IPR004839">
    <property type="entry name" value="Aminotransferase_I/II_large"/>
</dbReference>
<dbReference type="CDD" id="cd00609">
    <property type="entry name" value="AAT_like"/>
    <property type="match status" value="1"/>
</dbReference>
<organism evidence="8 9">
    <name type="scientific">Megasphaera paucivorans</name>
    <dbReference type="NCBI Taxonomy" id="349095"/>
    <lineage>
        <taxon>Bacteria</taxon>
        <taxon>Bacillati</taxon>
        <taxon>Bacillota</taxon>
        <taxon>Negativicutes</taxon>
        <taxon>Veillonellales</taxon>
        <taxon>Veillonellaceae</taxon>
        <taxon>Megasphaera</taxon>
    </lineage>
</organism>
<dbReference type="FunFam" id="3.40.640.10:FF:000053">
    <property type="entry name" value="Aminotransferase, class I"/>
    <property type="match status" value="1"/>
</dbReference>
<dbReference type="Gene3D" id="3.90.1150.10">
    <property type="entry name" value="Aspartate Aminotransferase, domain 1"/>
    <property type="match status" value="1"/>
</dbReference>